<name>A0A6A6E302_9PEZI</name>
<protein>
    <submittedName>
        <fullName evidence="2">Uncharacterized protein</fullName>
    </submittedName>
</protein>
<dbReference type="EMBL" id="ML994630">
    <property type="protein sequence ID" value="KAF2186174.1"/>
    <property type="molecule type" value="Genomic_DNA"/>
</dbReference>
<keyword evidence="3" id="KW-1185">Reference proteome</keyword>
<reference evidence="2" key="1">
    <citation type="journal article" date="2020" name="Stud. Mycol.">
        <title>101 Dothideomycetes genomes: a test case for predicting lifestyles and emergence of pathogens.</title>
        <authorList>
            <person name="Haridas S."/>
            <person name="Albert R."/>
            <person name="Binder M."/>
            <person name="Bloem J."/>
            <person name="Labutti K."/>
            <person name="Salamov A."/>
            <person name="Andreopoulos B."/>
            <person name="Baker S."/>
            <person name="Barry K."/>
            <person name="Bills G."/>
            <person name="Bluhm B."/>
            <person name="Cannon C."/>
            <person name="Castanera R."/>
            <person name="Culley D."/>
            <person name="Daum C."/>
            <person name="Ezra D."/>
            <person name="Gonzalez J."/>
            <person name="Henrissat B."/>
            <person name="Kuo A."/>
            <person name="Liang C."/>
            <person name="Lipzen A."/>
            <person name="Lutzoni F."/>
            <person name="Magnuson J."/>
            <person name="Mondo S."/>
            <person name="Nolan M."/>
            <person name="Ohm R."/>
            <person name="Pangilinan J."/>
            <person name="Park H.-J."/>
            <person name="Ramirez L."/>
            <person name="Alfaro M."/>
            <person name="Sun H."/>
            <person name="Tritt A."/>
            <person name="Yoshinaga Y."/>
            <person name="Zwiers L.-H."/>
            <person name="Turgeon B."/>
            <person name="Goodwin S."/>
            <person name="Spatafora J."/>
            <person name="Crous P."/>
            <person name="Grigoriev I."/>
        </authorList>
    </citation>
    <scope>NUCLEOTIDE SEQUENCE</scope>
    <source>
        <strain evidence="2">CBS 207.26</strain>
    </source>
</reference>
<accession>A0A6A6E302</accession>
<dbReference type="OrthoDB" id="5389296at2759"/>
<sequence>MPSQTPNPHRFLTRDSRSTHKPKPNPKSGLRHGFTVPTPKSIFSSGRREVVAPESQNATPAKRFVFAPIDREEKRDKSTPHPKPRRKLERVESIEEGSQGGPSASPSPEDHEDGIVQTIEQSYSSAHTEAELLCTSMHHKRRRLSPPPLPTSPSHPILLPQTPAPAPATSSHRFLVPVPRTPAPFSNVSSTIAATTPAPSRPHFILPPQTTSPPQSAHPLPETFSPRKAGQKYVPGGLASTLQTWILDAANTGYAAQNSHTVVWGRGKEDGVKMRLKVEDMWSGNAGSRGVSIDEVECYPGGVVFARGDIEVGSYNASRVAGSGGDVRALLAGNGGVRSAGVTRVREGAVVGIKAPLWDVDIQGEKWAVGVDWVMLGS</sequence>
<organism evidence="2 3">
    <name type="scientific">Zopfia rhizophila CBS 207.26</name>
    <dbReference type="NCBI Taxonomy" id="1314779"/>
    <lineage>
        <taxon>Eukaryota</taxon>
        <taxon>Fungi</taxon>
        <taxon>Dikarya</taxon>
        <taxon>Ascomycota</taxon>
        <taxon>Pezizomycotina</taxon>
        <taxon>Dothideomycetes</taxon>
        <taxon>Dothideomycetes incertae sedis</taxon>
        <taxon>Zopfiaceae</taxon>
        <taxon>Zopfia</taxon>
    </lineage>
</organism>
<evidence type="ECO:0000256" key="1">
    <source>
        <dbReference type="SAM" id="MobiDB-lite"/>
    </source>
</evidence>
<dbReference type="AlphaFoldDB" id="A0A6A6E302"/>
<proteinExistence type="predicted"/>
<evidence type="ECO:0000313" key="3">
    <source>
        <dbReference type="Proteomes" id="UP000800200"/>
    </source>
</evidence>
<gene>
    <name evidence="2" type="ORF">K469DRAFT_573773</name>
</gene>
<dbReference type="Proteomes" id="UP000800200">
    <property type="component" value="Unassembled WGS sequence"/>
</dbReference>
<evidence type="ECO:0000313" key="2">
    <source>
        <dbReference type="EMBL" id="KAF2186174.1"/>
    </source>
</evidence>
<feature type="region of interest" description="Disordered" evidence="1">
    <location>
        <begin position="1"/>
        <end position="112"/>
    </location>
</feature>
<feature type="compositionally biased region" description="Basic and acidic residues" evidence="1">
    <location>
        <begin position="69"/>
        <end position="79"/>
    </location>
</feature>